<dbReference type="InterPro" id="IPR055356">
    <property type="entry name" value="ZP-N"/>
</dbReference>
<evidence type="ECO:0000256" key="4">
    <source>
        <dbReference type="SAM" id="SignalP"/>
    </source>
</evidence>
<sequence length="422" mass="46709">MIDLRAKSMRTKMETYRSTFTTMRLVILMCQLGLILRTEAQTPSECSGSDTFRDPENTDIIVTCGTEFMSLSIYICPMFKSGYNESLMVLNNQIGKSECYGTADLTVVPPVLNFKIPLNVTDAGACSSVLTVTNEVGTGEFSDFSNIQFLNMSGTVNSVDPVTGTVTYRSQILYRFSCRYPMQYVMNNTQVSVTGVNVAIQDNNGSFVSTLSMQLFSDPNFEEELLIPNTGLNLKTNIYVAVKATNLTSKFNVLLDRCFASTGPYNNRSTFYDLFVGCIHDPQTNLILNGQSQVAHFSFEAFRFVEHQNQEVSTFYVHCITRLCEVSSCSLLQPDCSLTARRRRAAVTEGATANATVSSGAIRVGHMTNDDSATNFSAHVSDTQSEYSSPVVAVIICLVVIAIILLAMSVYFVLYIRRRPSF</sequence>
<keyword evidence="1 4" id="KW-0732">Signal</keyword>
<dbReference type="InterPro" id="IPR055355">
    <property type="entry name" value="ZP-C"/>
</dbReference>
<reference evidence="6 7" key="1">
    <citation type="journal article" date="2021" name="Sci. Rep.">
        <title>Chromosome anchoring in Senegalese sole (Solea senegalensis) reveals sex-associated markers and genome rearrangements in flatfish.</title>
        <authorList>
            <person name="Guerrero-Cozar I."/>
            <person name="Gomez-Garrido J."/>
            <person name="Berbel C."/>
            <person name="Martinez-Blanch J.F."/>
            <person name="Alioto T."/>
            <person name="Claros M.G."/>
            <person name="Gagnaire P.A."/>
            <person name="Manchado M."/>
        </authorList>
    </citation>
    <scope>NUCLEOTIDE SEQUENCE [LARGE SCALE GENOMIC DNA]</scope>
    <source>
        <strain evidence="6">Sse05_10M</strain>
    </source>
</reference>
<organism evidence="6 7">
    <name type="scientific">Solea senegalensis</name>
    <name type="common">Senegalese sole</name>
    <dbReference type="NCBI Taxonomy" id="28829"/>
    <lineage>
        <taxon>Eukaryota</taxon>
        <taxon>Metazoa</taxon>
        <taxon>Chordata</taxon>
        <taxon>Craniata</taxon>
        <taxon>Vertebrata</taxon>
        <taxon>Euteleostomi</taxon>
        <taxon>Actinopterygii</taxon>
        <taxon>Neopterygii</taxon>
        <taxon>Teleostei</taxon>
        <taxon>Neoteleostei</taxon>
        <taxon>Acanthomorphata</taxon>
        <taxon>Carangaria</taxon>
        <taxon>Pleuronectiformes</taxon>
        <taxon>Pleuronectoidei</taxon>
        <taxon>Soleidae</taxon>
        <taxon>Solea</taxon>
    </lineage>
</organism>
<evidence type="ECO:0000256" key="3">
    <source>
        <dbReference type="SAM" id="Phobius"/>
    </source>
</evidence>
<dbReference type="PANTHER" id="PTHR14002:SF10">
    <property type="entry name" value="ZONA PELLUCIDA-LIKE DOMAIN-CONTAINING PROTEIN 1-RELATED"/>
    <property type="match status" value="1"/>
</dbReference>
<dbReference type="Pfam" id="PF23344">
    <property type="entry name" value="ZP-N"/>
    <property type="match status" value="1"/>
</dbReference>
<keyword evidence="3" id="KW-0812">Transmembrane</keyword>
<gene>
    <name evidence="6" type="ORF">JOB18_018375</name>
</gene>
<keyword evidence="3" id="KW-0472">Membrane</keyword>
<name>A0AAV6PJA6_SOLSE</name>
<dbReference type="Proteomes" id="UP000693946">
    <property type="component" value="Unassembled WGS sequence"/>
</dbReference>
<dbReference type="Pfam" id="PF00100">
    <property type="entry name" value="Zona_pellucida"/>
    <property type="match status" value="1"/>
</dbReference>
<dbReference type="AlphaFoldDB" id="A0AAV6PJA6"/>
<feature type="chain" id="PRO_5043383690" description="ZP domain-containing protein" evidence="4">
    <location>
        <begin position="41"/>
        <end position="422"/>
    </location>
</feature>
<feature type="transmembrane region" description="Helical" evidence="3">
    <location>
        <begin position="391"/>
        <end position="416"/>
    </location>
</feature>
<feature type="domain" description="ZP" evidence="5">
    <location>
        <begin position="63"/>
        <end position="343"/>
    </location>
</feature>
<dbReference type="PROSITE" id="PS51034">
    <property type="entry name" value="ZP_2"/>
    <property type="match status" value="1"/>
</dbReference>
<evidence type="ECO:0000259" key="5">
    <source>
        <dbReference type="PROSITE" id="PS51034"/>
    </source>
</evidence>
<dbReference type="SMART" id="SM00241">
    <property type="entry name" value="ZP"/>
    <property type="match status" value="1"/>
</dbReference>
<dbReference type="InterPro" id="IPR001507">
    <property type="entry name" value="ZP_dom"/>
</dbReference>
<proteinExistence type="predicted"/>
<evidence type="ECO:0000313" key="7">
    <source>
        <dbReference type="Proteomes" id="UP000693946"/>
    </source>
</evidence>
<accession>A0AAV6PJA6</accession>
<keyword evidence="2" id="KW-1015">Disulfide bond</keyword>
<keyword evidence="7" id="KW-1185">Reference proteome</keyword>
<evidence type="ECO:0000256" key="1">
    <source>
        <dbReference type="ARBA" id="ARBA00022729"/>
    </source>
</evidence>
<evidence type="ECO:0000313" key="6">
    <source>
        <dbReference type="EMBL" id="KAG7465566.1"/>
    </source>
</evidence>
<dbReference type="EMBL" id="JAGKHQ010000691">
    <property type="protein sequence ID" value="KAG7465566.1"/>
    <property type="molecule type" value="Genomic_DNA"/>
</dbReference>
<comment type="caution">
    <text evidence="6">The sequence shown here is derived from an EMBL/GenBank/DDBJ whole genome shotgun (WGS) entry which is preliminary data.</text>
</comment>
<feature type="signal peptide" evidence="4">
    <location>
        <begin position="1"/>
        <end position="40"/>
    </location>
</feature>
<evidence type="ECO:0000256" key="2">
    <source>
        <dbReference type="ARBA" id="ARBA00023157"/>
    </source>
</evidence>
<dbReference type="PANTHER" id="PTHR14002">
    <property type="entry name" value="ENDOGLIN/TGF-BETA RECEPTOR TYPE III"/>
    <property type="match status" value="1"/>
</dbReference>
<keyword evidence="3" id="KW-1133">Transmembrane helix</keyword>
<protein>
    <recommendedName>
        <fullName evidence="5">ZP domain-containing protein</fullName>
    </recommendedName>
</protein>